<protein>
    <submittedName>
        <fullName evidence="2">Uncharacterized protein</fullName>
    </submittedName>
</protein>
<reference evidence="3 4" key="1">
    <citation type="submission" date="2018-09" db="EMBL/GenBank/DDBJ databases">
        <title>Micromonospora sp. nov. MS1-9, isolated from a root of Musa sp.</title>
        <authorList>
            <person name="Kuncharoen N."/>
            <person name="Kudo T."/>
            <person name="Ohkuma M."/>
            <person name="Yuki M."/>
            <person name="Tanasupawat S."/>
        </authorList>
    </citation>
    <scope>NUCLEOTIDE SEQUENCE [LARGE SCALE GENOMIC DNA]</scope>
    <source>
        <strain evidence="2 4">MS1-9</strain>
        <strain evidence="1 3">NGC1-4</strain>
    </source>
</reference>
<accession>A0A3A9Y973</accession>
<organism evidence="2 4">
    <name type="scientific">Micromonospora musae</name>
    <dbReference type="NCBI Taxonomy" id="1894970"/>
    <lineage>
        <taxon>Bacteria</taxon>
        <taxon>Bacillati</taxon>
        <taxon>Actinomycetota</taxon>
        <taxon>Actinomycetes</taxon>
        <taxon>Micromonosporales</taxon>
        <taxon>Micromonosporaceae</taxon>
        <taxon>Micromonospora</taxon>
    </lineage>
</organism>
<evidence type="ECO:0000313" key="4">
    <source>
        <dbReference type="Proteomes" id="UP000275865"/>
    </source>
</evidence>
<evidence type="ECO:0000313" key="3">
    <source>
        <dbReference type="Proteomes" id="UP000271548"/>
    </source>
</evidence>
<dbReference type="OrthoDB" id="3295282at2"/>
<evidence type="ECO:0000313" key="2">
    <source>
        <dbReference type="EMBL" id="RKN34160.1"/>
    </source>
</evidence>
<dbReference type="Proteomes" id="UP000275865">
    <property type="component" value="Unassembled WGS sequence"/>
</dbReference>
<name>A0A3A9Y973_9ACTN</name>
<dbReference type="AlphaFoldDB" id="A0A3A9Y973"/>
<evidence type="ECO:0000313" key="1">
    <source>
        <dbReference type="EMBL" id="RKN22619.1"/>
    </source>
</evidence>
<sequence>MPAGETLVVHDVLADEADGYRPASSVGSGVQAVRAVGLRVDLTADGVVIKRLPAGAAYPAWRTSYRMFTLRPGQYGRFRANFRFTGCACSARWYYEAWTVHVASASPRPDLFLSAVADRDVDQRVHLYGGPARRTARQRPA</sequence>
<proteinExistence type="predicted"/>
<keyword evidence="3" id="KW-1185">Reference proteome</keyword>
<comment type="caution">
    <text evidence="2">The sequence shown here is derived from an EMBL/GenBank/DDBJ whole genome shotgun (WGS) entry which is preliminary data.</text>
</comment>
<dbReference type="EMBL" id="RAZT01000004">
    <property type="protein sequence ID" value="RKN34160.1"/>
    <property type="molecule type" value="Genomic_DNA"/>
</dbReference>
<gene>
    <name evidence="2" type="ORF">D7044_08995</name>
    <name evidence="1" type="ORF">D7147_05130</name>
</gene>
<dbReference type="EMBL" id="RAZS01000002">
    <property type="protein sequence ID" value="RKN22619.1"/>
    <property type="molecule type" value="Genomic_DNA"/>
</dbReference>
<dbReference type="Proteomes" id="UP000271548">
    <property type="component" value="Unassembled WGS sequence"/>
</dbReference>